<feature type="compositionally biased region" description="Polar residues" evidence="1">
    <location>
        <begin position="118"/>
        <end position="127"/>
    </location>
</feature>
<evidence type="ECO:0000256" key="2">
    <source>
        <dbReference type="SAM" id="SignalP"/>
    </source>
</evidence>
<feature type="chain" id="PRO_5035728483" description="Transmembrane protein" evidence="2">
    <location>
        <begin position="18"/>
        <end position="193"/>
    </location>
</feature>
<sequence length="193" mass="22614">MLVAFFLILIEVHSKCSDRSISTCLQDNNCQIVNYLCESKQVNCYELSEKNCYESQCHFNEQLSICESQNANQNIQLRILNHKHNGWKKNKYWKRQKQNEQIEESSQNSNSGSKKNSDQTSSNLNENSDILNTNLEEQKIDYSKQDTIIFEIQELDFYQEDFLDQKDGQDPGFFTSSSYTALIIPIMMFQLFI</sequence>
<feature type="signal peptide" evidence="2">
    <location>
        <begin position="1"/>
        <end position="17"/>
    </location>
</feature>
<proteinExistence type="predicted"/>
<evidence type="ECO:0008006" key="5">
    <source>
        <dbReference type="Google" id="ProtNLM"/>
    </source>
</evidence>
<comment type="caution">
    <text evidence="3">The sequence shown here is derived from an EMBL/GenBank/DDBJ whole genome shotgun (WGS) entry which is preliminary data.</text>
</comment>
<dbReference type="OMA" id="RILNHKH"/>
<feature type="region of interest" description="Disordered" evidence="1">
    <location>
        <begin position="98"/>
        <end position="127"/>
    </location>
</feature>
<feature type="compositionally biased region" description="Low complexity" evidence="1">
    <location>
        <begin position="104"/>
        <end position="114"/>
    </location>
</feature>
<dbReference type="AlphaFoldDB" id="A0A8S1YCS8"/>
<keyword evidence="2" id="KW-0732">Signal</keyword>
<dbReference type="Proteomes" id="UP000683925">
    <property type="component" value="Unassembled WGS sequence"/>
</dbReference>
<evidence type="ECO:0000313" key="3">
    <source>
        <dbReference type="EMBL" id="CAD8209642.1"/>
    </source>
</evidence>
<name>A0A8S1YCS8_PAROT</name>
<evidence type="ECO:0000313" key="4">
    <source>
        <dbReference type="Proteomes" id="UP000683925"/>
    </source>
</evidence>
<keyword evidence="4" id="KW-1185">Reference proteome</keyword>
<reference evidence="3" key="1">
    <citation type="submission" date="2021-01" db="EMBL/GenBank/DDBJ databases">
        <authorList>
            <consortium name="Genoscope - CEA"/>
            <person name="William W."/>
        </authorList>
    </citation>
    <scope>NUCLEOTIDE SEQUENCE</scope>
</reference>
<protein>
    <recommendedName>
        <fullName evidence="5">Transmembrane protein</fullName>
    </recommendedName>
</protein>
<gene>
    <name evidence="3" type="ORF">POCTA_138.1.T1480017</name>
</gene>
<dbReference type="OrthoDB" id="10364404at2759"/>
<organism evidence="3 4">
    <name type="scientific">Paramecium octaurelia</name>
    <dbReference type="NCBI Taxonomy" id="43137"/>
    <lineage>
        <taxon>Eukaryota</taxon>
        <taxon>Sar</taxon>
        <taxon>Alveolata</taxon>
        <taxon>Ciliophora</taxon>
        <taxon>Intramacronucleata</taxon>
        <taxon>Oligohymenophorea</taxon>
        <taxon>Peniculida</taxon>
        <taxon>Parameciidae</taxon>
        <taxon>Paramecium</taxon>
    </lineage>
</organism>
<dbReference type="EMBL" id="CAJJDP010000150">
    <property type="protein sequence ID" value="CAD8209642.1"/>
    <property type="molecule type" value="Genomic_DNA"/>
</dbReference>
<evidence type="ECO:0000256" key="1">
    <source>
        <dbReference type="SAM" id="MobiDB-lite"/>
    </source>
</evidence>
<accession>A0A8S1YCS8</accession>